<dbReference type="Gene3D" id="2.40.10.270">
    <property type="entry name" value="Bacteriophage SPP1 head-tail adaptor protein"/>
    <property type="match status" value="1"/>
</dbReference>
<dbReference type="InterPro" id="IPR008767">
    <property type="entry name" value="Phage_SPP1_head-tail_adaptor"/>
</dbReference>
<comment type="caution">
    <text evidence="1">The sequence shown here is derived from an EMBL/GenBank/DDBJ whole genome shotgun (WGS) entry which is preliminary data.</text>
</comment>
<evidence type="ECO:0000313" key="1">
    <source>
        <dbReference type="EMBL" id="KIS24884.1"/>
    </source>
</evidence>
<dbReference type="PATRIC" id="fig|1379739.3.peg.3461"/>
<dbReference type="Pfam" id="PF05521">
    <property type="entry name" value="Phage_HCP"/>
    <property type="match status" value="1"/>
</dbReference>
<proteinExistence type="predicted"/>
<dbReference type="OrthoDB" id="9808209at2"/>
<sequence length="123" mass="14829">MFKVNIGDLNKRIVIQKYITTQNENGFDIEEWIDYKAIRASMNNLWGKEFYAAKAVQAENTVEFIVRYSKDLKNINTKEYRIKTIKDKNATKEKDKYRYFDITFIDNIQYKNRWLKIKAIEVI</sequence>
<dbReference type="RefSeq" id="WP_043032333.1">
    <property type="nucleotide sequence ID" value="NZ_JXSU01000007.1"/>
</dbReference>
<evidence type="ECO:0000313" key="2">
    <source>
        <dbReference type="Proteomes" id="UP000032250"/>
    </source>
</evidence>
<dbReference type="Proteomes" id="UP000032250">
    <property type="component" value="Unassembled WGS sequence"/>
</dbReference>
<dbReference type="NCBIfam" id="TIGR01563">
    <property type="entry name" value="gp16_SPP1"/>
    <property type="match status" value="1"/>
</dbReference>
<name>A0A0D1ANY7_CLOBO</name>
<dbReference type="EMBL" id="JXSU01000007">
    <property type="protein sequence ID" value="KIS24884.1"/>
    <property type="molecule type" value="Genomic_DNA"/>
</dbReference>
<dbReference type="InterPro" id="IPR038666">
    <property type="entry name" value="SSP1_head-tail_sf"/>
</dbReference>
<dbReference type="AlphaFoldDB" id="A0A0D1ANY7"/>
<dbReference type="HOGENOM" id="CLU_147810_0_0_9"/>
<accession>A0A0D1ANY7</accession>
<gene>
    <name evidence="1" type="ORF">N495_15335</name>
</gene>
<reference evidence="1 2" key="1">
    <citation type="submission" date="2014-06" db="EMBL/GenBank/DDBJ databases">
        <title>Genome characterization of distinct group I Clostridium botulinum lineages.</title>
        <authorList>
            <person name="Giordani F."/>
            <person name="Anselmo A."/>
            <person name="Fillo S."/>
            <person name="Palozzi A.M."/>
            <person name="Fortunato A."/>
            <person name="Gentile B."/>
            <person name="Ciammaruconi A."/>
            <person name="Anniballi F."/>
            <person name="De Medici D."/>
            <person name="Lista F."/>
        </authorList>
    </citation>
    <scope>NUCLEOTIDE SEQUENCE [LARGE SCALE GENOMIC DNA]</scope>
    <source>
        <strain evidence="1 2">B2 450</strain>
    </source>
</reference>
<organism evidence="1 2">
    <name type="scientific">Clostridium botulinum B2 450</name>
    <dbReference type="NCBI Taxonomy" id="1379739"/>
    <lineage>
        <taxon>Bacteria</taxon>
        <taxon>Bacillati</taxon>
        <taxon>Bacillota</taxon>
        <taxon>Clostridia</taxon>
        <taxon>Eubacteriales</taxon>
        <taxon>Clostridiaceae</taxon>
        <taxon>Clostridium</taxon>
    </lineage>
</organism>
<protein>
    <submittedName>
        <fullName evidence="1">Head-tail adaptor protein</fullName>
    </submittedName>
</protein>